<evidence type="ECO:0000313" key="15">
    <source>
        <dbReference type="EMBL" id="POY73681.1"/>
    </source>
</evidence>
<dbReference type="PANTHER" id="PTHR12882">
    <property type="entry name" value="SUPPRESSOR OF TY 4"/>
    <property type="match status" value="1"/>
</dbReference>
<gene>
    <name evidence="15" type="ORF">BMF94_3216</name>
</gene>
<dbReference type="InterPro" id="IPR009287">
    <property type="entry name" value="Spt4"/>
</dbReference>
<evidence type="ECO:0000259" key="14">
    <source>
        <dbReference type="SMART" id="SM01389"/>
    </source>
</evidence>
<evidence type="ECO:0000256" key="6">
    <source>
        <dbReference type="ARBA" id="ARBA00022771"/>
    </source>
</evidence>
<evidence type="ECO:0000256" key="3">
    <source>
        <dbReference type="ARBA" id="ARBA00010464"/>
    </source>
</evidence>
<dbReference type="GO" id="GO:0000993">
    <property type="term" value="F:RNA polymerase II complex binding"/>
    <property type="evidence" value="ECO:0007669"/>
    <property type="project" value="TreeGrafter"/>
</dbReference>
<keyword evidence="8 13" id="KW-0804">Transcription</keyword>
<keyword evidence="6" id="KW-0863">Zinc-finger</keyword>
<name>A0A2S5BAC8_9BASI</name>
<dbReference type="CDD" id="cd07973">
    <property type="entry name" value="Spt4"/>
    <property type="match status" value="1"/>
</dbReference>
<dbReference type="FunFam" id="3.30.40.210:FF:000002">
    <property type="entry name" value="Transcription elongation factor SPT4 homolog"/>
    <property type="match status" value="1"/>
</dbReference>
<evidence type="ECO:0000256" key="1">
    <source>
        <dbReference type="ARBA" id="ARBA00004123"/>
    </source>
</evidence>
<dbReference type="PIRSF" id="PIRSF025023">
    <property type="entry name" value="Spt4"/>
    <property type="match status" value="1"/>
</dbReference>
<dbReference type="InterPro" id="IPR029040">
    <property type="entry name" value="RPABC4/Spt4"/>
</dbReference>
<evidence type="ECO:0000256" key="9">
    <source>
        <dbReference type="ARBA" id="ARBA00023242"/>
    </source>
</evidence>
<dbReference type="GO" id="GO:0008270">
    <property type="term" value="F:zinc ion binding"/>
    <property type="evidence" value="ECO:0007669"/>
    <property type="project" value="UniProtKB-KW"/>
</dbReference>
<dbReference type="EMBL" id="PJQD01000035">
    <property type="protein sequence ID" value="POY73681.1"/>
    <property type="molecule type" value="Genomic_DNA"/>
</dbReference>
<evidence type="ECO:0000256" key="5">
    <source>
        <dbReference type="ARBA" id="ARBA00022723"/>
    </source>
</evidence>
<proteinExistence type="inferred from homology"/>
<accession>A0A2S5BAC8</accession>
<feature type="domain" description="Spt4/RpoE2 zinc finger" evidence="14">
    <location>
        <begin position="7"/>
        <end position="84"/>
    </location>
</feature>
<sequence>MSSAKKLRACLMCSFVATPAEFRKQGCPNCDDRLEMRGDADRVMSCTTAQFDGVIAMIRPDESWVAKWQRNEKHVPGVYAVRVTGQLPEEITEDLEARGITVQSRETDD</sequence>
<dbReference type="GO" id="GO:0140673">
    <property type="term" value="P:transcription elongation-coupled chromatin remodeling"/>
    <property type="evidence" value="ECO:0007669"/>
    <property type="project" value="InterPro"/>
</dbReference>
<dbReference type="GO" id="GO:0006355">
    <property type="term" value="P:regulation of DNA-templated transcription"/>
    <property type="evidence" value="ECO:0007669"/>
    <property type="project" value="InterPro"/>
</dbReference>
<dbReference type="SMART" id="SM01389">
    <property type="entry name" value="Spt4"/>
    <property type="match status" value="1"/>
</dbReference>
<keyword evidence="5" id="KW-0479">Metal-binding</keyword>
<evidence type="ECO:0000256" key="7">
    <source>
        <dbReference type="ARBA" id="ARBA00022833"/>
    </source>
</evidence>
<dbReference type="STRING" id="741276.A0A2S5BAC8"/>
<dbReference type="AlphaFoldDB" id="A0A2S5BAC8"/>
<dbReference type="InterPro" id="IPR038510">
    <property type="entry name" value="Spt4_sf"/>
</dbReference>
<evidence type="ECO:0000256" key="8">
    <source>
        <dbReference type="ARBA" id="ARBA00023163"/>
    </source>
</evidence>
<dbReference type="Proteomes" id="UP000237144">
    <property type="component" value="Unassembled WGS sequence"/>
</dbReference>
<comment type="function">
    <text evidence="11 13">The SPT4-SPT5 complex mediates both activation and inhibition of transcription elongation, and plays a role in pre-mRNA processing. This complex seems to be important for the stability of the RNA polymerase II elongation machinery on the chromatin template but not for the inherent ability of this machinery to translocate down the gene.</text>
</comment>
<evidence type="ECO:0000256" key="11">
    <source>
        <dbReference type="ARBA" id="ARBA00024691"/>
    </source>
</evidence>
<dbReference type="GO" id="GO:0000775">
    <property type="term" value="C:chromosome, centromeric region"/>
    <property type="evidence" value="ECO:0007669"/>
    <property type="project" value="UniProtKB-SubCell"/>
</dbReference>
<comment type="caution">
    <text evidence="15">The sequence shown here is derived from an EMBL/GenBank/DDBJ whole genome shotgun (WGS) entry which is preliminary data.</text>
</comment>
<evidence type="ECO:0000313" key="16">
    <source>
        <dbReference type="Proteomes" id="UP000237144"/>
    </source>
</evidence>
<evidence type="ECO:0000256" key="12">
    <source>
        <dbReference type="ARBA" id="ARBA00025870"/>
    </source>
</evidence>
<comment type="subunit">
    <text evidence="12">Component of the SPT4-SPT5 complex. Interacts with RNA polymerase II.</text>
</comment>
<comment type="subcellular location">
    <subcellularLocation>
        <location evidence="2">Chromosome</location>
        <location evidence="2">Centromere</location>
    </subcellularLocation>
    <subcellularLocation>
        <location evidence="1 13">Nucleus</location>
    </subcellularLocation>
</comment>
<dbReference type="Pfam" id="PF06093">
    <property type="entry name" value="Spt4"/>
    <property type="match status" value="1"/>
</dbReference>
<dbReference type="OrthoDB" id="248751at2759"/>
<comment type="similarity">
    <text evidence="3 13">Belongs to the SPT4 family.</text>
</comment>
<organism evidence="15 16">
    <name type="scientific">Rhodotorula taiwanensis</name>
    <dbReference type="NCBI Taxonomy" id="741276"/>
    <lineage>
        <taxon>Eukaryota</taxon>
        <taxon>Fungi</taxon>
        <taxon>Dikarya</taxon>
        <taxon>Basidiomycota</taxon>
        <taxon>Pucciniomycotina</taxon>
        <taxon>Microbotryomycetes</taxon>
        <taxon>Sporidiobolales</taxon>
        <taxon>Sporidiobolaceae</taxon>
        <taxon>Rhodotorula</taxon>
    </lineage>
</organism>
<dbReference type="InterPro" id="IPR022800">
    <property type="entry name" value="Spt4/RpoE2_Znf"/>
</dbReference>
<evidence type="ECO:0000256" key="2">
    <source>
        <dbReference type="ARBA" id="ARBA00004584"/>
    </source>
</evidence>
<dbReference type="GO" id="GO:0032044">
    <property type="term" value="C:DSIF complex"/>
    <property type="evidence" value="ECO:0007669"/>
    <property type="project" value="TreeGrafter"/>
</dbReference>
<keyword evidence="16" id="KW-1185">Reference proteome</keyword>
<keyword evidence="10" id="KW-0137">Centromere</keyword>
<keyword evidence="9 13" id="KW-0539">Nucleus</keyword>
<dbReference type="SUPFAM" id="SSF63393">
    <property type="entry name" value="RNA polymerase subunits"/>
    <property type="match status" value="1"/>
</dbReference>
<evidence type="ECO:0000256" key="4">
    <source>
        <dbReference type="ARBA" id="ARBA00020182"/>
    </source>
</evidence>
<evidence type="ECO:0000256" key="13">
    <source>
        <dbReference type="PIRNR" id="PIRNR025023"/>
    </source>
</evidence>
<evidence type="ECO:0000256" key="10">
    <source>
        <dbReference type="ARBA" id="ARBA00023328"/>
    </source>
</evidence>
<dbReference type="PANTHER" id="PTHR12882:SF1">
    <property type="entry name" value="TRANSCRIPTION ELONGATION FACTOR SPT4"/>
    <property type="match status" value="1"/>
</dbReference>
<keyword evidence="7" id="KW-0862">Zinc</keyword>
<dbReference type="Gene3D" id="3.30.40.210">
    <property type="match status" value="1"/>
</dbReference>
<protein>
    <recommendedName>
        <fullName evidence="4 13">Transcription elongation factor SPT4</fullName>
    </recommendedName>
</protein>
<reference evidence="15 16" key="1">
    <citation type="journal article" date="2018" name="Front. Microbiol.">
        <title>Prospects for Fungal Bioremediation of Acidic Radioactive Waste Sites: Characterization and Genome Sequence of Rhodotorula taiwanensis MD1149.</title>
        <authorList>
            <person name="Tkavc R."/>
            <person name="Matrosova V.Y."/>
            <person name="Grichenko O.E."/>
            <person name="Gostincar C."/>
            <person name="Volpe R.P."/>
            <person name="Klimenkova P."/>
            <person name="Gaidamakova E.K."/>
            <person name="Zhou C.E."/>
            <person name="Stewart B.J."/>
            <person name="Lyman M.G."/>
            <person name="Malfatti S.A."/>
            <person name="Rubinfeld B."/>
            <person name="Courtot M."/>
            <person name="Singh J."/>
            <person name="Dalgard C.L."/>
            <person name="Hamilton T."/>
            <person name="Frey K.G."/>
            <person name="Gunde-Cimerman N."/>
            <person name="Dugan L."/>
            <person name="Daly M.J."/>
        </authorList>
    </citation>
    <scope>NUCLEOTIDE SEQUENCE [LARGE SCALE GENOMIC DNA]</scope>
    <source>
        <strain evidence="15 16">MD1149</strain>
    </source>
</reference>